<gene>
    <name evidence="1" type="ORF">KDAU_23980</name>
</gene>
<dbReference type="AlphaFoldDB" id="A0A401ZE06"/>
<keyword evidence="2" id="KW-1185">Reference proteome</keyword>
<dbReference type="EMBL" id="BIFQ01000001">
    <property type="protein sequence ID" value="GCE05069.1"/>
    <property type="molecule type" value="Genomic_DNA"/>
</dbReference>
<dbReference type="Proteomes" id="UP000287224">
    <property type="component" value="Unassembled WGS sequence"/>
</dbReference>
<evidence type="ECO:0000313" key="1">
    <source>
        <dbReference type="EMBL" id="GCE05069.1"/>
    </source>
</evidence>
<accession>A0A401ZE06</accession>
<organism evidence="1 2">
    <name type="scientific">Dictyobacter aurantiacus</name>
    <dbReference type="NCBI Taxonomy" id="1936993"/>
    <lineage>
        <taxon>Bacteria</taxon>
        <taxon>Bacillati</taxon>
        <taxon>Chloroflexota</taxon>
        <taxon>Ktedonobacteria</taxon>
        <taxon>Ktedonobacterales</taxon>
        <taxon>Dictyobacteraceae</taxon>
        <taxon>Dictyobacter</taxon>
    </lineage>
</organism>
<sequence length="55" mass="6422">MSVLTLLELFVVSSALGFWWSVMHRMAHPYECTCGATYMVYENYRKHIQKKHGVA</sequence>
<reference evidence="2" key="1">
    <citation type="submission" date="2018-12" db="EMBL/GenBank/DDBJ databases">
        <title>Tengunoibacter tsumagoiensis gen. nov., sp. nov., Dictyobacter kobayashii sp. nov., D. alpinus sp. nov., and D. joshuensis sp. nov. and description of Dictyobacteraceae fam. nov. within the order Ktedonobacterales isolated from Tengu-no-mugimeshi.</title>
        <authorList>
            <person name="Wang C.M."/>
            <person name="Zheng Y."/>
            <person name="Sakai Y."/>
            <person name="Toyoda A."/>
            <person name="Minakuchi Y."/>
            <person name="Abe K."/>
            <person name="Yokota A."/>
            <person name="Yabe S."/>
        </authorList>
    </citation>
    <scope>NUCLEOTIDE SEQUENCE [LARGE SCALE GENOMIC DNA]</scope>
    <source>
        <strain evidence="2">S-27</strain>
    </source>
</reference>
<evidence type="ECO:0000313" key="2">
    <source>
        <dbReference type="Proteomes" id="UP000287224"/>
    </source>
</evidence>
<name>A0A401ZE06_9CHLR</name>
<protein>
    <submittedName>
        <fullName evidence="1">Uncharacterized protein</fullName>
    </submittedName>
</protein>
<comment type="caution">
    <text evidence="1">The sequence shown here is derived from an EMBL/GenBank/DDBJ whole genome shotgun (WGS) entry which is preliminary data.</text>
</comment>
<proteinExistence type="predicted"/>